<dbReference type="Proteomes" id="UP001207605">
    <property type="component" value="Unassembled WGS sequence"/>
</dbReference>
<organism evidence="1 2">
    <name type="scientific">Dorea ammoniilytica</name>
    <dbReference type="NCBI Taxonomy" id="2981788"/>
    <lineage>
        <taxon>Bacteria</taxon>
        <taxon>Bacillati</taxon>
        <taxon>Bacillota</taxon>
        <taxon>Clostridia</taxon>
        <taxon>Lachnospirales</taxon>
        <taxon>Lachnospiraceae</taxon>
        <taxon>Dorea</taxon>
    </lineage>
</organism>
<name>A0ABT2S3J0_9FIRM</name>
<sequence length="83" mass="9483">MYKLKNVNGRVNALLRTGKDFVKNNLSVSAAQHIIDTGKLVKSDNPDYPICIDNQWYFEDVEVKKTAKKAQLSSMYGEMKEDK</sequence>
<accession>A0ABT2S3J0</accession>
<evidence type="ECO:0000313" key="1">
    <source>
        <dbReference type="EMBL" id="MCU6699151.1"/>
    </source>
</evidence>
<evidence type="ECO:0000313" key="2">
    <source>
        <dbReference type="Proteomes" id="UP001207605"/>
    </source>
</evidence>
<protein>
    <submittedName>
        <fullName evidence="1">Uncharacterized protein</fullName>
    </submittedName>
</protein>
<dbReference type="EMBL" id="JAOQJV010000002">
    <property type="protein sequence ID" value="MCU6699151.1"/>
    <property type="molecule type" value="Genomic_DNA"/>
</dbReference>
<reference evidence="1 2" key="1">
    <citation type="journal article" date="2021" name="ISME Commun">
        <title>Automated analysis of genomic sequences facilitates high-throughput and comprehensive description of bacteria.</title>
        <authorList>
            <person name="Hitch T.C.A."/>
        </authorList>
    </citation>
    <scope>NUCLEOTIDE SEQUENCE [LARGE SCALE GENOMIC DNA]</scope>
    <source>
        <strain evidence="1 2">Sanger_02</strain>
    </source>
</reference>
<proteinExistence type="predicted"/>
<comment type="caution">
    <text evidence="1">The sequence shown here is derived from an EMBL/GenBank/DDBJ whole genome shotgun (WGS) entry which is preliminary data.</text>
</comment>
<dbReference type="RefSeq" id="WP_055304140.1">
    <property type="nucleotide sequence ID" value="NZ_JAOQJV010000002.1"/>
</dbReference>
<keyword evidence="2" id="KW-1185">Reference proteome</keyword>
<gene>
    <name evidence="1" type="ORF">OCV65_02715</name>
</gene>